<dbReference type="OMA" id="ITTRMRM"/>
<gene>
    <name evidence="2" type="ORF">WOLCODRAFT_25280</name>
</gene>
<dbReference type="Proteomes" id="UP000218811">
    <property type="component" value="Unassembled WGS sequence"/>
</dbReference>
<dbReference type="AlphaFoldDB" id="A0A2H3JJC9"/>
<feature type="compositionally biased region" description="Polar residues" evidence="1">
    <location>
        <begin position="1"/>
        <end position="10"/>
    </location>
</feature>
<accession>A0A2H3JJC9</accession>
<dbReference type="OrthoDB" id="3256438at2759"/>
<feature type="compositionally biased region" description="Low complexity" evidence="1">
    <location>
        <begin position="95"/>
        <end position="105"/>
    </location>
</feature>
<evidence type="ECO:0000256" key="1">
    <source>
        <dbReference type="SAM" id="MobiDB-lite"/>
    </source>
</evidence>
<organism evidence="2 3">
    <name type="scientific">Wolfiporia cocos (strain MD-104)</name>
    <name type="common">Brown rot fungus</name>
    <dbReference type="NCBI Taxonomy" id="742152"/>
    <lineage>
        <taxon>Eukaryota</taxon>
        <taxon>Fungi</taxon>
        <taxon>Dikarya</taxon>
        <taxon>Basidiomycota</taxon>
        <taxon>Agaricomycotina</taxon>
        <taxon>Agaricomycetes</taxon>
        <taxon>Polyporales</taxon>
        <taxon>Phaeolaceae</taxon>
        <taxon>Wolfiporia</taxon>
    </lineage>
</organism>
<protein>
    <submittedName>
        <fullName evidence="2">Uncharacterized protein</fullName>
    </submittedName>
</protein>
<sequence length="242" mass="26701">MSCTISSSETVAAPRSSRKRPMTFTAPPPPQKAARTLRRTGSYLSLEAMQAAEETTLYGRAGAPQPKERLTNVPSTRSLRHYKEERERRKASLRSTPTVIQTPSTSTPPPPPVPSASPCMAAPRPRTSSPLAPKQTALPARAAFPRSKPQPDLYRMAITTRMRMSPEGRKILYMGPRLALSMYTANRELEKSLFSATNELEQIVAAQRETDNDVVMADTDGSLAKSWVVVPQEDWEMIDCSA</sequence>
<evidence type="ECO:0000313" key="2">
    <source>
        <dbReference type="EMBL" id="PCH42300.1"/>
    </source>
</evidence>
<feature type="region of interest" description="Disordered" evidence="1">
    <location>
        <begin position="1"/>
        <end position="40"/>
    </location>
</feature>
<name>A0A2H3JJC9_WOLCO</name>
<dbReference type="EMBL" id="KB468124">
    <property type="protein sequence ID" value="PCH42300.1"/>
    <property type="molecule type" value="Genomic_DNA"/>
</dbReference>
<feature type="region of interest" description="Disordered" evidence="1">
    <location>
        <begin position="55"/>
        <end position="149"/>
    </location>
</feature>
<proteinExistence type="predicted"/>
<dbReference type="STRING" id="742152.A0A2H3JJC9"/>
<reference evidence="2 3" key="1">
    <citation type="journal article" date="2012" name="Science">
        <title>The Paleozoic origin of enzymatic lignin decomposition reconstructed from 31 fungal genomes.</title>
        <authorList>
            <person name="Floudas D."/>
            <person name="Binder M."/>
            <person name="Riley R."/>
            <person name="Barry K."/>
            <person name="Blanchette R.A."/>
            <person name="Henrissat B."/>
            <person name="Martinez A.T."/>
            <person name="Otillar R."/>
            <person name="Spatafora J.W."/>
            <person name="Yadav J.S."/>
            <person name="Aerts A."/>
            <person name="Benoit I."/>
            <person name="Boyd A."/>
            <person name="Carlson A."/>
            <person name="Copeland A."/>
            <person name="Coutinho P.M."/>
            <person name="de Vries R.P."/>
            <person name="Ferreira P."/>
            <person name="Findley K."/>
            <person name="Foster B."/>
            <person name="Gaskell J."/>
            <person name="Glotzer D."/>
            <person name="Gorecki P."/>
            <person name="Heitman J."/>
            <person name="Hesse C."/>
            <person name="Hori C."/>
            <person name="Igarashi K."/>
            <person name="Jurgens J.A."/>
            <person name="Kallen N."/>
            <person name="Kersten P."/>
            <person name="Kohler A."/>
            <person name="Kuees U."/>
            <person name="Kumar T.K.A."/>
            <person name="Kuo A."/>
            <person name="LaButti K."/>
            <person name="Larrondo L.F."/>
            <person name="Lindquist E."/>
            <person name="Ling A."/>
            <person name="Lombard V."/>
            <person name="Lucas S."/>
            <person name="Lundell T."/>
            <person name="Martin R."/>
            <person name="McLaughlin D.J."/>
            <person name="Morgenstern I."/>
            <person name="Morin E."/>
            <person name="Murat C."/>
            <person name="Nagy L.G."/>
            <person name="Nolan M."/>
            <person name="Ohm R.A."/>
            <person name="Patyshakuliyeva A."/>
            <person name="Rokas A."/>
            <person name="Ruiz-Duenas F.J."/>
            <person name="Sabat G."/>
            <person name="Salamov A."/>
            <person name="Samejima M."/>
            <person name="Schmutz J."/>
            <person name="Slot J.C."/>
            <person name="St John F."/>
            <person name="Stenlid J."/>
            <person name="Sun H."/>
            <person name="Sun S."/>
            <person name="Syed K."/>
            <person name="Tsang A."/>
            <person name="Wiebenga A."/>
            <person name="Young D."/>
            <person name="Pisabarro A."/>
            <person name="Eastwood D.C."/>
            <person name="Martin F."/>
            <person name="Cullen D."/>
            <person name="Grigoriev I.V."/>
            <person name="Hibbett D.S."/>
        </authorList>
    </citation>
    <scope>NUCLEOTIDE SEQUENCE [LARGE SCALE GENOMIC DNA]</scope>
    <source>
        <strain evidence="2 3">MD-104</strain>
    </source>
</reference>
<keyword evidence="3" id="KW-1185">Reference proteome</keyword>
<feature type="compositionally biased region" description="Basic and acidic residues" evidence="1">
    <location>
        <begin position="81"/>
        <end position="90"/>
    </location>
</feature>
<evidence type="ECO:0000313" key="3">
    <source>
        <dbReference type="Proteomes" id="UP000218811"/>
    </source>
</evidence>
<feature type="compositionally biased region" description="Pro residues" evidence="1">
    <location>
        <begin position="106"/>
        <end position="115"/>
    </location>
</feature>